<reference evidence="3 4" key="1">
    <citation type="submission" date="2017-04" db="EMBL/GenBank/DDBJ databases">
        <title>Genome Sequence of the Model Brown-Rot Fungus Postia placenta SB12.</title>
        <authorList>
            <consortium name="DOE Joint Genome Institute"/>
            <person name="Gaskell J."/>
            <person name="Kersten P."/>
            <person name="Larrondo L.F."/>
            <person name="Canessa P."/>
            <person name="Martinez D."/>
            <person name="Hibbett D."/>
            <person name="Schmoll M."/>
            <person name="Kubicek C.P."/>
            <person name="Martinez A.T."/>
            <person name="Yadav J."/>
            <person name="Master E."/>
            <person name="Magnuson J.K."/>
            <person name="James T."/>
            <person name="Yaver D."/>
            <person name="Berka R."/>
            <person name="Labutti K."/>
            <person name="Lipzen A."/>
            <person name="Aerts A."/>
            <person name="Barry K."/>
            <person name="Henrissat B."/>
            <person name="Blanchette R."/>
            <person name="Grigoriev I."/>
            <person name="Cullen D."/>
        </authorList>
    </citation>
    <scope>NUCLEOTIDE SEQUENCE [LARGE SCALE GENOMIC DNA]</scope>
    <source>
        <strain evidence="3 4">MAD-698-R-SB12</strain>
    </source>
</reference>
<dbReference type="Proteomes" id="UP000194127">
    <property type="component" value="Unassembled WGS sequence"/>
</dbReference>
<accession>A0A1X6N6C7</accession>
<proteinExistence type="inferred from homology"/>
<dbReference type="InterPro" id="IPR043129">
    <property type="entry name" value="ATPase_NBD"/>
</dbReference>
<comment type="similarity">
    <text evidence="1">Belongs to the actin family.</text>
</comment>
<organism evidence="3 4">
    <name type="scientific">Postia placenta MAD-698-R-SB12</name>
    <dbReference type="NCBI Taxonomy" id="670580"/>
    <lineage>
        <taxon>Eukaryota</taxon>
        <taxon>Fungi</taxon>
        <taxon>Dikarya</taxon>
        <taxon>Basidiomycota</taxon>
        <taxon>Agaricomycotina</taxon>
        <taxon>Agaricomycetes</taxon>
        <taxon>Polyporales</taxon>
        <taxon>Adustoporiaceae</taxon>
        <taxon>Rhodonia</taxon>
    </lineage>
</organism>
<dbReference type="GeneID" id="36323675"/>
<dbReference type="STRING" id="670580.A0A1X6N6C7"/>
<evidence type="ECO:0000256" key="2">
    <source>
        <dbReference type="SAM" id="MobiDB-lite"/>
    </source>
</evidence>
<evidence type="ECO:0008006" key="5">
    <source>
        <dbReference type="Google" id="ProtNLM"/>
    </source>
</evidence>
<dbReference type="AlphaFoldDB" id="A0A1X6N6C7"/>
<dbReference type="EMBL" id="KZ110594">
    <property type="protein sequence ID" value="OSX64199.1"/>
    <property type="molecule type" value="Genomic_DNA"/>
</dbReference>
<evidence type="ECO:0000313" key="3">
    <source>
        <dbReference type="EMBL" id="OSX64199.1"/>
    </source>
</evidence>
<sequence>MSGTSFRDSLIVILDTGRSSIRAGLGLHDLLKPPSIEILARVGLPKSLGTSSIDESAPDVDTQEGSSTSKPRSPPSVQNAKTTDYLVGTQLDDALAAGQDLAIYWPFATGDISDWVQAEALWKYCLFTALHLRRLQMESPVLLTLPSGFSRDAYERVCQLFFERLNVAAFGVLERPTAQFYAALTASSQLSGVIVDVDLEWTDITPIYDGFVLGGARTSVNVGMDDCKRYLAGLLRSNQTVMAALAEPGEGAPPPPADDVAQQAALEEFALQLWAEDHIKVLTEGEAGAAREAVELDANGDINIAAIVVAGREKAVIESGMRKKAARGNAAEQAKAREIEAKDLVEVQWRGKTVTVGKERHRFCEPLFDLAARGRKGKGKAKLPDLPLQVALGEAVSRAEVDQRSYMWQGLFVTGEITKHVRGLGAALQTRLNAYMVFSADQLNEVQPRVIRTLKIPEYFAEYREKGDGLASFLGASIVAKIAFNDSAGKNFVSKTDYASQGPRAVLGMSPSLL</sequence>
<keyword evidence="4" id="KW-1185">Reference proteome</keyword>
<dbReference type="Pfam" id="PF00022">
    <property type="entry name" value="Actin"/>
    <property type="match status" value="1"/>
</dbReference>
<dbReference type="InterPro" id="IPR004000">
    <property type="entry name" value="Actin"/>
</dbReference>
<dbReference type="Gene3D" id="3.30.420.40">
    <property type="match status" value="3"/>
</dbReference>
<dbReference type="RefSeq" id="XP_024340993.1">
    <property type="nucleotide sequence ID" value="XM_024478725.1"/>
</dbReference>
<evidence type="ECO:0000256" key="1">
    <source>
        <dbReference type="RuleBase" id="RU000487"/>
    </source>
</evidence>
<dbReference type="OrthoDB" id="74201at2759"/>
<dbReference type="PANTHER" id="PTHR11937">
    <property type="entry name" value="ACTIN"/>
    <property type="match status" value="1"/>
</dbReference>
<dbReference type="SMART" id="SM00268">
    <property type="entry name" value="ACTIN"/>
    <property type="match status" value="1"/>
</dbReference>
<feature type="compositionally biased region" description="Polar residues" evidence="2">
    <location>
        <begin position="63"/>
        <end position="80"/>
    </location>
</feature>
<evidence type="ECO:0000313" key="4">
    <source>
        <dbReference type="Proteomes" id="UP000194127"/>
    </source>
</evidence>
<dbReference type="CDD" id="cd10208">
    <property type="entry name" value="ASKHA_NBD_ScArp9-like"/>
    <property type="match status" value="1"/>
</dbReference>
<dbReference type="SUPFAM" id="SSF53067">
    <property type="entry name" value="Actin-like ATPase domain"/>
    <property type="match status" value="2"/>
</dbReference>
<gene>
    <name evidence="3" type="ORF">POSPLADRAFT_1045301</name>
</gene>
<name>A0A1X6N6C7_9APHY</name>
<feature type="region of interest" description="Disordered" evidence="2">
    <location>
        <begin position="50"/>
        <end position="80"/>
    </location>
</feature>
<protein>
    <recommendedName>
        <fullName evidence="5">Actin-like ATPase domain-containing protein</fullName>
    </recommendedName>
</protein>